<evidence type="ECO:0000256" key="12">
    <source>
        <dbReference type="RuleBase" id="RU000672"/>
    </source>
</evidence>
<dbReference type="GO" id="GO:0009308">
    <property type="term" value="P:amine metabolic process"/>
    <property type="evidence" value="ECO:0007669"/>
    <property type="project" value="UniProtKB-UniRule"/>
</dbReference>
<dbReference type="HOGENOM" id="CLU_011500_3_2_2"/>
<name>C3MMS3_SACI2</name>
<dbReference type="InterPro" id="IPR016182">
    <property type="entry name" value="Cu_amine_oxidase_N-reg"/>
</dbReference>
<evidence type="ECO:0000256" key="7">
    <source>
        <dbReference type="ARBA" id="ARBA00022772"/>
    </source>
</evidence>
<dbReference type="AlphaFoldDB" id="C3MMS3"/>
<feature type="domain" description="Copper amine oxidase N3-terminal" evidence="15">
    <location>
        <begin position="106"/>
        <end position="199"/>
    </location>
</feature>
<sequence>MVEESETKARLIRSPLDPLDENEVEIATQVIKAKFAKENIKFIAVMLNEPKKDDYLKWKKGEKSIERQALVKFYNPTETGKVYEAVVSLESRSIISLHEINNVHAPITLDEFGECEKVVRNDKRVQEALKNRGVLPNDKNLLIVDCWAPGYVSEAEHDKRLAIGYMWIKKDLDDNNYARPVHGLMPWVDLNNMEVIRVDNYGEAPLPQLDSDYTPERIKSIDGANLKPIEIFQREGTSYEVNGYEIKWYRWRLRIGYTPREGLVIYDARYNYKGEERQVIYRASVVDLMVPYGDPSPFHYRKMVLDAGDYGLGNFIVPLKHGNGDLYDCDCLGEGIYHFDVVRVSSDGRPIKVKKAICVHEEDFNVVWRHTDLRSGKSEVRRNRRLVVSFWATLANYDYGFFWYFYQDGSIEFIVKLTGIINDDAVSKGQKRKYGTLVTPEIYGPIHIHWFNIRLDLDIDGLINKIYEVNLKPEPISSENPLGNAFYPEETLLKTELEARRHVNPQTGRYWKIVNSTKVNYLGESVAYRLIPRENVACPLPEESFVRKRGGYINYHLWVTPYEPNEKYATGDYPYERIGEGLPKYVEQNRSVVDTDLVLWYTLGVEHVVRVEDWPVMPVEMAGFMLRPDGFFDKNPCIDLPRELSSNNKNKYRMKHIHEAH</sequence>
<dbReference type="InterPro" id="IPR015800">
    <property type="entry name" value="Cu_amine_oxidase_N2"/>
</dbReference>
<evidence type="ECO:0000259" key="13">
    <source>
        <dbReference type="Pfam" id="PF01179"/>
    </source>
</evidence>
<comment type="cofactor">
    <cofactor evidence="1">
        <name>Cu cation</name>
        <dbReference type="ChEBI" id="CHEBI:23378"/>
    </cofactor>
</comment>
<dbReference type="EMBL" id="CP001399">
    <property type="protein sequence ID" value="ACP36790.1"/>
    <property type="molecule type" value="Genomic_DNA"/>
</dbReference>
<comment type="cofactor">
    <cofactor evidence="3">
        <name>Zn(2+)</name>
        <dbReference type="ChEBI" id="CHEBI:29105"/>
    </cofactor>
</comment>
<evidence type="ECO:0000259" key="15">
    <source>
        <dbReference type="Pfam" id="PF02728"/>
    </source>
</evidence>
<dbReference type="InterPro" id="IPR015798">
    <property type="entry name" value="Cu_amine_oxidase_C"/>
</dbReference>
<evidence type="ECO:0000256" key="5">
    <source>
        <dbReference type="ARBA" id="ARBA00011738"/>
    </source>
</evidence>
<accession>C3MMS3</accession>
<dbReference type="PROSITE" id="PS01165">
    <property type="entry name" value="COPPER_AMINE_OXID_2"/>
    <property type="match status" value="1"/>
</dbReference>
<evidence type="ECO:0000256" key="6">
    <source>
        <dbReference type="ARBA" id="ARBA00022723"/>
    </source>
</evidence>
<dbReference type="InterPro" id="IPR000269">
    <property type="entry name" value="Cu_amine_oxidase"/>
</dbReference>
<dbReference type="NCBIfam" id="NF008559">
    <property type="entry name" value="PRK11504.1"/>
    <property type="match status" value="1"/>
</dbReference>
<evidence type="ECO:0000259" key="14">
    <source>
        <dbReference type="Pfam" id="PF02727"/>
    </source>
</evidence>
<dbReference type="Pfam" id="PF02728">
    <property type="entry name" value="Cu_amine_oxidN3"/>
    <property type="match status" value="1"/>
</dbReference>
<keyword evidence="8 12" id="KW-0560">Oxidoreductase</keyword>
<dbReference type="RefSeq" id="WP_012714637.1">
    <property type="nucleotide sequence ID" value="NC_012589.1"/>
</dbReference>
<comment type="cofactor">
    <cofactor evidence="2">
        <name>Mn(2+)</name>
        <dbReference type="ChEBI" id="CHEBI:29035"/>
    </cofactor>
</comment>
<evidence type="ECO:0000313" key="16">
    <source>
        <dbReference type="EMBL" id="ACP36790.1"/>
    </source>
</evidence>
<dbReference type="SUPFAM" id="SSF54416">
    <property type="entry name" value="Amine oxidase N-terminal region"/>
    <property type="match status" value="2"/>
</dbReference>
<dbReference type="Pfam" id="PF01179">
    <property type="entry name" value="Cu_amine_oxid"/>
    <property type="match status" value="1"/>
</dbReference>
<dbReference type="PROSITE" id="PS01164">
    <property type="entry name" value="COPPER_AMINE_OXID_1"/>
    <property type="match status" value="1"/>
</dbReference>
<keyword evidence="7 12" id="KW-0801">TPQ</keyword>
<reference evidence="16 17" key="1">
    <citation type="journal article" date="2009" name="Proc. Natl. Acad. Sci. U.S.A.">
        <title>Biogeography of the Sulfolobus islandicus pan-genome.</title>
        <authorList>
            <person name="Reno M.L."/>
            <person name="Held N.L."/>
            <person name="Fields C.J."/>
            <person name="Burke P.V."/>
            <person name="Whitaker R.J."/>
        </authorList>
    </citation>
    <scope>NUCLEOTIDE SEQUENCE [LARGE SCALE GENOMIC DNA]</scope>
    <source>
        <strain evidence="17">L.S.2.15 / Lassen #1</strain>
    </source>
</reference>
<dbReference type="InterPro" id="IPR049948">
    <property type="entry name" value="Cu_Am_ox_TPQ-bd"/>
</dbReference>
<dbReference type="Proteomes" id="UP000001747">
    <property type="component" value="Chromosome"/>
</dbReference>
<evidence type="ECO:0000256" key="2">
    <source>
        <dbReference type="ARBA" id="ARBA00001936"/>
    </source>
</evidence>
<evidence type="ECO:0000256" key="9">
    <source>
        <dbReference type="ARBA" id="ARBA00023008"/>
    </source>
</evidence>
<comment type="catalytic activity">
    <reaction evidence="11">
        <text>a primary methyl amine + O2 + H2O = an aldehyde + H2O2 + NH4(+)</text>
        <dbReference type="Rhea" id="RHEA:16153"/>
        <dbReference type="ChEBI" id="CHEBI:15377"/>
        <dbReference type="ChEBI" id="CHEBI:15379"/>
        <dbReference type="ChEBI" id="CHEBI:16240"/>
        <dbReference type="ChEBI" id="CHEBI:17478"/>
        <dbReference type="ChEBI" id="CHEBI:28938"/>
        <dbReference type="ChEBI" id="CHEBI:228804"/>
        <dbReference type="EC" id="1.4.3.21"/>
    </reaction>
</comment>
<evidence type="ECO:0000256" key="8">
    <source>
        <dbReference type="ARBA" id="ARBA00023002"/>
    </source>
</evidence>
<dbReference type="InterPro" id="IPR036460">
    <property type="entry name" value="Cu_amine_oxidase_C_sf"/>
</dbReference>
<dbReference type="OrthoDB" id="296432at2157"/>
<comment type="PTM">
    <text evidence="12">Topaquinone (TPQ) is generated by copper-dependent autoxidation of a specific tyrosyl residue.</text>
</comment>
<dbReference type="Gene3D" id="2.70.98.20">
    <property type="entry name" value="Copper amine oxidase, catalytic domain"/>
    <property type="match status" value="1"/>
</dbReference>
<dbReference type="GO" id="GO:0005507">
    <property type="term" value="F:copper ion binding"/>
    <property type="evidence" value="ECO:0007669"/>
    <property type="project" value="InterPro"/>
</dbReference>
<evidence type="ECO:0000313" key="17">
    <source>
        <dbReference type="Proteomes" id="UP000001747"/>
    </source>
</evidence>
<evidence type="ECO:0000256" key="3">
    <source>
        <dbReference type="ARBA" id="ARBA00001947"/>
    </source>
</evidence>
<dbReference type="EC" id="1.4.3.-" evidence="12"/>
<evidence type="ECO:0000256" key="11">
    <source>
        <dbReference type="ARBA" id="ARBA00048032"/>
    </source>
</evidence>
<dbReference type="Gene3D" id="3.10.450.40">
    <property type="match status" value="2"/>
</dbReference>
<dbReference type="GO" id="GO:0008131">
    <property type="term" value="F:primary methylamine oxidase activity"/>
    <property type="evidence" value="ECO:0007669"/>
    <property type="project" value="UniProtKB-EC"/>
</dbReference>
<comment type="subunit">
    <text evidence="5">Homodimer.</text>
</comment>
<dbReference type="GO" id="GO:0048038">
    <property type="term" value="F:quinone binding"/>
    <property type="evidence" value="ECO:0007669"/>
    <property type="project" value="InterPro"/>
</dbReference>
<evidence type="ECO:0000256" key="1">
    <source>
        <dbReference type="ARBA" id="ARBA00001935"/>
    </source>
</evidence>
<proteinExistence type="inferred from homology"/>
<dbReference type="KEGG" id="sis:LS215_2856"/>
<protein>
    <recommendedName>
        <fullName evidence="12">Amine oxidase</fullName>
        <ecNumber evidence="12">1.4.3.-</ecNumber>
    </recommendedName>
</protein>
<feature type="domain" description="Copper amine oxidase N2-terminal" evidence="14">
    <location>
        <begin position="15"/>
        <end position="96"/>
    </location>
</feature>
<comment type="cofactor">
    <cofactor evidence="12">
        <name>Cu cation</name>
        <dbReference type="ChEBI" id="CHEBI:23378"/>
    </cofactor>
    <text evidence="12">Contains 1 topaquinone per subunit.</text>
</comment>
<gene>
    <name evidence="16" type="ordered locus">LS215_2856</name>
</gene>
<dbReference type="SUPFAM" id="SSF49998">
    <property type="entry name" value="Amine oxidase catalytic domain"/>
    <property type="match status" value="1"/>
</dbReference>
<dbReference type="PANTHER" id="PTHR10638:SF86">
    <property type="entry name" value="COPPER AMINE OXIDASE 1-RELATED"/>
    <property type="match status" value="1"/>
</dbReference>
<evidence type="ECO:0000256" key="4">
    <source>
        <dbReference type="ARBA" id="ARBA00007983"/>
    </source>
</evidence>
<feature type="domain" description="Copper amine oxidase catalytic" evidence="13">
    <location>
        <begin position="229"/>
        <end position="638"/>
    </location>
</feature>
<organism evidence="16 17">
    <name type="scientific">Saccharolobus islandicus (strain L.S.2.15 / Lassen #1)</name>
    <name type="common">Sulfolobus islandicus</name>
    <dbReference type="NCBI Taxonomy" id="429572"/>
    <lineage>
        <taxon>Archaea</taxon>
        <taxon>Thermoproteota</taxon>
        <taxon>Thermoprotei</taxon>
        <taxon>Sulfolobales</taxon>
        <taxon>Sulfolobaceae</taxon>
        <taxon>Saccharolobus</taxon>
    </lineage>
</organism>
<evidence type="ECO:0000256" key="10">
    <source>
        <dbReference type="ARBA" id="ARBA00023211"/>
    </source>
</evidence>
<dbReference type="InterPro" id="IPR015802">
    <property type="entry name" value="Cu_amine_oxidase_N3"/>
</dbReference>
<dbReference type="Pfam" id="PF02727">
    <property type="entry name" value="Cu_amine_oxidN2"/>
    <property type="match status" value="1"/>
</dbReference>
<comment type="similarity">
    <text evidence="4 12">Belongs to the copper/topaquinone oxidase family.</text>
</comment>
<dbReference type="PANTHER" id="PTHR10638">
    <property type="entry name" value="COPPER AMINE OXIDASE"/>
    <property type="match status" value="1"/>
</dbReference>
<dbReference type="GeneID" id="7796956"/>
<keyword evidence="6 12" id="KW-0479">Metal-binding</keyword>
<keyword evidence="10" id="KW-0464">Manganese</keyword>
<dbReference type="InterPro" id="IPR049947">
    <property type="entry name" value="Cu_Am_Ox_Cu-bd"/>
</dbReference>
<keyword evidence="9 12" id="KW-0186">Copper</keyword>